<keyword evidence="2" id="KW-1185">Reference proteome</keyword>
<organism evidence="1 2">
    <name type="scientific">Flavobacterium suaedae</name>
    <dbReference type="NCBI Taxonomy" id="1767027"/>
    <lineage>
        <taxon>Bacteria</taxon>
        <taxon>Pseudomonadati</taxon>
        <taxon>Bacteroidota</taxon>
        <taxon>Flavobacteriia</taxon>
        <taxon>Flavobacteriales</taxon>
        <taxon>Flavobacteriaceae</taxon>
        <taxon>Flavobacterium</taxon>
    </lineage>
</organism>
<gene>
    <name evidence="1" type="ORF">GCM10007424_26210</name>
</gene>
<reference evidence="2" key="1">
    <citation type="journal article" date="2019" name="Int. J. Syst. Evol. Microbiol.">
        <title>The Global Catalogue of Microorganisms (GCM) 10K type strain sequencing project: providing services to taxonomists for standard genome sequencing and annotation.</title>
        <authorList>
            <consortium name="The Broad Institute Genomics Platform"/>
            <consortium name="The Broad Institute Genome Sequencing Center for Infectious Disease"/>
            <person name="Wu L."/>
            <person name="Ma J."/>
        </authorList>
    </citation>
    <scope>NUCLEOTIDE SEQUENCE [LARGE SCALE GENOMIC DNA]</scope>
    <source>
        <strain evidence="2">CGMCC 1.15461</strain>
    </source>
</reference>
<evidence type="ECO:0008006" key="3">
    <source>
        <dbReference type="Google" id="ProtNLM"/>
    </source>
</evidence>
<accession>A0ABQ1K1B7</accession>
<dbReference type="RefSeq" id="WP_188621765.1">
    <property type="nucleotide sequence ID" value="NZ_BMJE01000007.1"/>
</dbReference>
<dbReference type="EMBL" id="BMJE01000007">
    <property type="protein sequence ID" value="GGB84913.1"/>
    <property type="molecule type" value="Genomic_DNA"/>
</dbReference>
<sequence length="208" mass="24701">MDNNLYFIALLPPFAVAEEINIFKHYIAQHYNSKRALRVMPHITLKAPFTLPVTEHKNVLTWFKNTTISPEPFTVSLKGFGAFINEKNPVIYIKPLLNNSLSLLQKDIILAFKEQYNDLKISYTEQNFSPHITIAYRDLDYTQFEKAWKEFKNKDYTNKFPVNSIYYNTMASNGYLLLKNYYLSKLPDYEFYFFYTVCQQLINYFKLL</sequence>
<protein>
    <recommendedName>
        <fullName evidence="3">2'-5' RNA ligase family protein</fullName>
    </recommendedName>
</protein>
<evidence type="ECO:0000313" key="1">
    <source>
        <dbReference type="EMBL" id="GGB84913.1"/>
    </source>
</evidence>
<dbReference type="Proteomes" id="UP000615760">
    <property type="component" value="Unassembled WGS sequence"/>
</dbReference>
<dbReference type="Gene3D" id="3.90.1140.10">
    <property type="entry name" value="Cyclic phosphodiesterase"/>
    <property type="match status" value="1"/>
</dbReference>
<evidence type="ECO:0000313" key="2">
    <source>
        <dbReference type="Proteomes" id="UP000615760"/>
    </source>
</evidence>
<dbReference type="PANTHER" id="PTHR40037">
    <property type="entry name" value="PHOSPHOESTERASE YJCG-RELATED"/>
    <property type="match status" value="1"/>
</dbReference>
<dbReference type="InterPro" id="IPR009097">
    <property type="entry name" value="Cyclic_Pdiesterase"/>
</dbReference>
<dbReference type="SUPFAM" id="SSF55144">
    <property type="entry name" value="LigT-like"/>
    <property type="match status" value="1"/>
</dbReference>
<dbReference type="InterPro" id="IPR050580">
    <property type="entry name" value="2H_phosphoesterase_YjcG-like"/>
</dbReference>
<comment type="caution">
    <text evidence="1">The sequence shown here is derived from an EMBL/GenBank/DDBJ whole genome shotgun (WGS) entry which is preliminary data.</text>
</comment>
<name>A0ABQ1K1B7_9FLAO</name>
<dbReference type="Pfam" id="PF13563">
    <property type="entry name" value="2_5_RNA_ligase2"/>
    <property type="match status" value="1"/>
</dbReference>
<dbReference type="PANTHER" id="PTHR40037:SF1">
    <property type="entry name" value="PHOSPHOESTERASE SAOUHSC_00951-RELATED"/>
    <property type="match status" value="1"/>
</dbReference>
<proteinExistence type="predicted"/>